<organism evidence="2 3">
    <name type="scientific">Phytophthora cactorum</name>
    <dbReference type="NCBI Taxonomy" id="29920"/>
    <lineage>
        <taxon>Eukaryota</taxon>
        <taxon>Sar</taxon>
        <taxon>Stramenopiles</taxon>
        <taxon>Oomycota</taxon>
        <taxon>Peronosporomycetes</taxon>
        <taxon>Peronosporales</taxon>
        <taxon>Peronosporaceae</taxon>
        <taxon>Phytophthora</taxon>
    </lineage>
</organism>
<accession>A0A8T1DGY1</accession>
<feature type="region of interest" description="Disordered" evidence="1">
    <location>
        <begin position="1"/>
        <end position="31"/>
    </location>
</feature>
<name>A0A8T1DGY1_9STRA</name>
<protein>
    <submittedName>
        <fullName evidence="2">Uncharacterized protein</fullName>
    </submittedName>
</protein>
<evidence type="ECO:0000313" key="3">
    <source>
        <dbReference type="Proteomes" id="UP000736787"/>
    </source>
</evidence>
<comment type="caution">
    <text evidence="2">The sequence shown here is derived from an EMBL/GenBank/DDBJ whole genome shotgun (WGS) entry which is preliminary data.</text>
</comment>
<dbReference type="EMBL" id="RCMK01000260">
    <property type="protein sequence ID" value="KAG2940255.1"/>
    <property type="molecule type" value="Genomic_DNA"/>
</dbReference>
<sequence>MSSPTRATTAPVPSDPGIPHGPPSKKSKKRLRSVGAKLGGFSAFEAPPLLSICRWLAVARWSTLVAQAPCVMGQLCAHYFGLHVGARVRGSVVC</sequence>
<evidence type="ECO:0000256" key="1">
    <source>
        <dbReference type="SAM" id="MobiDB-lite"/>
    </source>
</evidence>
<feature type="compositionally biased region" description="Pro residues" evidence="1">
    <location>
        <begin position="13"/>
        <end position="22"/>
    </location>
</feature>
<dbReference type="AlphaFoldDB" id="A0A8T1DGY1"/>
<evidence type="ECO:0000313" key="2">
    <source>
        <dbReference type="EMBL" id="KAG2940255.1"/>
    </source>
</evidence>
<gene>
    <name evidence="2" type="ORF">PC117_g10593</name>
</gene>
<dbReference type="Proteomes" id="UP000736787">
    <property type="component" value="Unassembled WGS sequence"/>
</dbReference>
<reference evidence="2" key="1">
    <citation type="submission" date="2018-10" db="EMBL/GenBank/DDBJ databases">
        <title>Effector identification in a new, highly contiguous assembly of the strawberry crown rot pathogen Phytophthora cactorum.</title>
        <authorList>
            <person name="Armitage A.D."/>
            <person name="Nellist C.F."/>
            <person name="Bates H."/>
            <person name="Vickerstaff R.J."/>
            <person name="Harrison R.J."/>
        </authorList>
    </citation>
    <scope>NUCLEOTIDE SEQUENCE</scope>
    <source>
        <strain evidence="2">4040</strain>
    </source>
</reference>
<proteinExistence type="predicted"/>